<evidence type="ECO:0000256" key="1">
    <source>
        <dbReference type="SAM" id="MobiDB-lite"/>
    </source>
</evidence>
<evidence type="ECO:0000313" key="3">
    <source>
        <dbReference type="EMBL" id="KAL2917959.1"/>
    </source>
</evidence>
<dbReference type="InterPro" id="IPR050704">
    <property type="entry name" value="Peptidase_C85-like"/>
</dbReference>
<dbReference type="InterPro" id="IPR038765">
    <property type="entry name" value="Papain-like_cys_pep_sf"/>
</dbReference>
<feature type="compositionally biased region" description="Low complexity" evidence="1">
    <location>
        <begin position="39"/>
        <end position="69"/>
    </location>
</feature>
<keyword evidence="4" id="KW-1185">Reference proteome</keyword>
<dbReference type="EC" id="3.4.19.12" evidence="3"/>
<dbReference type="InterPro" id="IPR003323">
    <property type="entry name" value="OTU_dom"/>
</dbReference>
<dbReference type="PANTHER" id="PTHR12419:SF10">
    <property type="entry name" value="DEUBIQUITINASE OTUD6B"/>
    <property type="match status" value="1"/>
</dbReference>
<dbReference type="GO" id="GO:0004843">
    <property type="term" value="F:cysteine-type deubiquitinase activity"/>
    <property type="evidence" value="ECO:0007669"/>
    <property type="project" value="UniProtKB-EC"/>
</dbReference>
<gene>
    <name evidence="3" type="primary">OTU2_1</name>
    <name evidence="3" type="ORF">HK105_202373</name>
</gene>
<feature type="region of interest" description="Disordered" evidence="1">
    <location>
        <begin position="39"/>
        <end position="113"/>
    </location>
</feature>
<dbReference type="Proteomes" id="UP001527925">
    <property type="component" value="Unassembled WGS sequence"/>
</dbReference>
<dbReference type="SUPFAM" id="SSF54001">
    <property type="entry name" value="Cysteine proteinases"/>
    <property type="match status" value="1"/>
</dbReference>
<dbReference type="Pfam" id="PF02338">
    <property type="entry name" value="OTU"/>
    <property type="match status" value="1"/>
</dbReference>
<keyword evidence="3" id="KW-0378">Hydrolase</keyword>
<organism evidence="3 4">
    <name type="scientific">Polyrhizophydium stewartii</name>
    <dbReference type="NCBI Taxonomy" id="2732419"/>
    <lineage>
        <taxon>Eukaryota</taxon>
        <taxon>Fungi</taxon>
        <taxon>Fungi incertae sedis</taxon>
        <taxon>Chytridiomycota</taxon>
        <taxon>Chytridiomycota incertae sedis</taxon>
        <taxon>Chytridiomycetes</taxon>
        <taxon>Rhizophydiales</taxon>
        <taxon>Rhizophydiales incertae sedis</taxon>
        <taxon>Polyrhizophydium</taxon>
    </lineage>
</organism>
<dbReference type="PROSITE" id="PS50802">
    <property type="entry name" value="OTU"/>
    <property type="match status" value="1"/>
</dbReference>
<sequence>MAAHGNVSRSPRPASCGQALEYALADRHAEERAALEALDAAAAAPAEAADDAAGTHNAAAASEPVAETAQRGSGGDTDGQGSTQPAAAGGSGGPKKSRQAKRKERKAALAEQQRLDAEAEAALEPNWRQIETAEIERKAAELGRAFKEIVPDGHCLFNALADQLALVDAGSQATHLTLRAAAAEFMRSHQDDFAPFMVNDNGDMLSQAEFEQYCDKMEREAVWGGQLEVRLCGLLLRLRSGMLSRAS</sequence>
<feature type="compositionally biased region" description="Basic residues" evidence="1">
    <location>
        <begin position="95"/>
        <end position="105"/>
    </location>
</feature>
<proteinExistence type="predicted"/>
<dbReference type="Gene3D" id="3.90.70.80">
    <property type="match status" value="1"/>
</dbReference>
<dbReference type="EMBL" id="JADGIZ020000008">
    <property type="protein sequence ID" value="KAL2917959.1"/>
    <property type="molecule type" value="Genomic_DNA"/>
</dbReference>
<feature type="domain" description="OTU" evidence="2">
    <location>
        <begin position="144"/>
        <end position="247"/>
    </location>
</feature>
<feature type="compositionally biased region" description="Low complexity" evidence="1">
    <location>
        <begin position="79"/>
        <end position="88"/>
    </location>
</feature>
<comment type="caution">
    <text evidence="3">The sequence shown here is derived from an EMBL/GenBank/DDBJ whole genome shotgun (WGS) entry which is preliminary data.</text>
</comment>
<reference evidence="3 4" key="1">
    <citation type="submission" date="2023-09" db="EMBL/GenBank/DDBJ databases">
        <title>Pangenome analysis of Batrachochytrium dendrobatidis and related Chytrids.</title>
        <authorList>
            <person name="Yacoub M.N."/>
            <person name="Stajich J.E."/>
            <person name="James T.Y."/>
        </authorList>
    </citation>
    <scope>NUCLEOTIDE SEQUENCE [LARGE SCALE GENOMIC DNA]</scope>
    <source>
        <strain evidence="3 4">JEL0888</strain>
    </source>
</reference>
<dbReference type="PANTHER" id="PTHR12419">
    <property type="entry name" value="OTU DOMAIN CONTAINING PROTEIN"/>
    <property type="match status" value="1"/>
</dbReference>
<evidence type="ECO:0000259" key="2">
    <source>
        <dbReference type="PROSITE" id="PS50802"/>
    </source>
</evidence>
<dbReference type="CDD" id="cd22748">
    <property type="entry name" value="OTU_OTUD6-like"/>
    <property type="match status" value="1"/>
</dbReference>
<name>A0ABR4NES4_9FUNG</name>
<protein>
    <submittedName>
        <fullName evidence="3">OTU protein</fullName>
        <ecNumber evidence="3">3.4.19.12</ecNumber>
    </submittedName>
</protein>
<accession>A0ABR4NES4</accession>
<evidence type="ECO:0000313" key="4">
    <source>
        <dbReference type="Proteomes" id="UP001527925"/>
    </source>
</evidence>